<dbReference type="InterPro" id="IPR006938">
    <property type="entry name" value="DUF624"/>
</dbReference>
<evidence type="ECO:0000256" key="1">
    <source>
        <dbReference type="SAM" id="Phobius"/>
    </source>
</evidence>
<evidence type="ECO:0008006" key="4">
    <source>
        <dbReference type="Google" id="ProtNLM"/>
    </source>
</evidence>
<dbReference type="Proteomes" id="UP000271587">
    <property type="component" value="Chromosome"/>
</dbReference>
<keyword evidence="1" id="KW-1133">Transmembrane helix</keyword>
<gene>
    <name evidence="2" type="ORF">CGERO_08925</name>
</gene>
<feature type="transmembrane region" description="Helical" evidence="1">
    <location>
        <begin position="151"/>
        <end position="175"/>
    </location>
</feature>
<dbReference type="AlphaFoldDB" id="A0A3G6J2E7"/>
<organism evidence="2 3">
    <name type="scientific">Corynebacterium gerontici</name>
    <dbReference type="NCBI Taxonomy" id="2079234"/>
    <lineage>
        <taxon>Bacteria</taxon>
        <taxon>Bacillati</taxon>
        <taxon>Actinomycetota</taxon>
        <taxon>Actinomycetes</taxon>
        <taxon>Mycobacteriales</taxon>
        <taxon>Corynebacteriaceae</taxon>
        <taxon>Corynebacterium</taxon>
    </lineage>
</organism>
<feature type="transmembrane region" description="Helical" evidence="1">
    <location>
        <begin position="15"/>
        <end position="40"/>
    </location>
</feature>
<dbReference type="Pfam" id="PF04854">
    <property type="entry name" value="DUF624"/>
    <property type="match status" value="1"/>
</dbReference>
<reference evidence="2 3" key="1">
    <citation type="submission" date="2018-11" db="EMBL/GenBank/DDBJ databases">
        <authorList>
            <person name="Kleinhagauer T."/>
            <person name="Glaeser S.P."/>
            <person name="Spergser J."/>
            <person name="Ruckert C."/>
            <person name="Kaempfer P."/>
            <person name="Busse H.-J."/>
        </authorList>
    </citation>
    <scope>NUCLEOTIDE SEQUENCE [LARGE SCALE GENOMIC DNA]</scope>
    <source>
        <strain evidence="2 3">W8</strain>
    </source>
</reference>
<dbReference type="KEGG" id="cgk:CGERO_08925"/>
<sequence>MAKSKFFDPESRFQAALALFAELVIINILALLCSLPLVTIGAAAKATATMTAQLVREEGSKTIGPFFQAFRRHAAPSLAWGLIVLAAMLLALYELAVLNNAGIEGTVGMLLRAGLLSGLLVIAAICVWFFPLQENGRLGFAQGVSRATQMAVLYLPRTLGSLLLPIVALMVWMFMPEQRGMLLGFHLICLPALCAYIANLLVQPVLRLNA</sequence>
<dbReference type="EMBL" id="CP033897">
    <property type="protein sequence ID" value="AZA12076.1"/>
    <property type="molecule type" value="Genomic_DNA"/>
</dbReference>
<keyword evidence="1" id="KW-0812">Transmembrane</keyword>
<keyword evidence="1" id="KW-0472">Membrane</keyword>
<keyword evidence="3" id="KW-1185">Reference proteome</keyword>
<dbReference type="RefSeq" id="WP_164470294.1">
    <property type="nucleotide sequence ID" value="NZ_CP033897.1"/>
</dbReference>
<name>A0A3G6J2E7_9CORY</name>
<proteinExistence type="predicted"/>
<protein>
    <recommendedName>
        <fullName evidence="4">DUF624 domain-containing protein</fullName>
    </recommendedName>
</protein>
<feature type="transmembrane region" description="Helical" evidence="1">
    <location>
        <begin position="181"/>
        <end position="202"/>
    </location>
</feature>
<evidence type="ECO:0000313" key="2">
    <source>
        <dbReference type="EMBL" id="AZA12076.1"/>
    </source>
</evidence>
<evidence type="ECO:0000313" key="3">
    <source>
        <dbReference type="Proteomes" id="UP000271587"/>
    </source>
</evidence>
<accession>A0A3G6J2E7</accession>
<feature type="transmembrane region" description="Helical" evidence="1">
    <location>
        <begin position="78"/>
        <end position="98"/>
    </location>
</feature>
<feature type="transmembrane region" description="Helical" evidence="1">
    <location>
        <begin position="110"/>
        <end position="130"/>
    </location>
</feature>